<keyword evidence="2" id="KW-1133">Transmembrane helix</keyword>
<keyword evidence="2" id="KW-0812">Transmembrane</keyword>
<evidence type="ECO:0008006" key="6">
    <source>
        <dbReference type="Google" id="ProtNLM"/>
    </source>
</evidence>
<keyword evidence="3" id="KW-0732">Signal</keyword>
<feature type="compositionally biased region" description="Basic and acidic residues" evidence="1">
    <location>
        <begin position="357"/>
        <end position="367"/>
    </location>
</feature>
<feature type="signal peptide" evidence="3">
    <location>
        <begin position="1"/>
        <end position="22"/>
    </location>
</feature>
<evidence type="ECO:0000256" key="1">
    <source>
        <dbReference type="SAM" id="MobiDB-lite"/>
    </source>
</evidence>
<keyword evidence="2" id="KW-0472">Membrane</keyword>
<proteinExistence type="predicted"/>
<organism evidence="4 5">
    <name type="scientific">Thermothielavioides terrestris (strain ATCC 38088 / NRRL 8126)</name>
    <name type="common">Thielavia terrestris</name>
    <dbReference type="NCBI Taxonomy" id="578455"/>
    <lineage>
        <taxon>Eukaryota</taxon>
        <taxon>Fungi</taxon>
        <taxon>Dikarya</taxon>
        <taxon>Ascomycota</taxon>
        <taxon>Pezizomycotina</taxon>
        <taxon>Sordariomycetes</taxon>
        <taxon>Sordariomycetidae</taxon>
        <taxon>Sordariales</taxon>
        <taxon>Chaetomiaceae</taxon>
        <taxon>Thermothielavioides</taxon>
        <taxon>Thermothielavioides terrestris</taxon>
    </lineage>
</organism>
<dbReference type="HOGENOM" id="CLU_035048_1_1_1"/>
<protein>
    <recommendedName>
        <fullName evidence="6">Mid2 domain-containing protein</fullName>
    </recommendedName>
</protein>
<evidence type="ECO:0000313" key="4">
    <source>
        <dbReference type="EMBL" id="AEO66068.1"/>
    </source>
</evidence>
<dbReference type="OrthoDB" id="5338512at2759"/>
<evidence type="ECO:0000256" key="3">
    <source>
        <dbReference type="SAM" id="SignalP"/>
    </source>
</evidence>
<feature type="region of interest" description="Disordered" evidence="1">
    <location>
        <begin position="135"/>
        <end position="183"/>
    </location>
</feature>
<keyword evidence="5" id="KW-1185">Reference proteome</keyword>
<accession>G2R4C1</accession>
<dbReference type="RefSeq" id="XP_003652404.1">
    <property type="nucleotide sequence ID" value="XM_003652356.1"/>
</dbReference>
<gene>
    <name evidence="4" type="ORF">THITE_2113871</name>
</gene>
<dbReference type="GeneID" id="11517302"/>
<dbReference type="KEGG" id="ttt:THITE_2113871"/>
<feature type="transmembrane region" description="Helical" evidence="2">
    <location>
        <begin position="184"/>
        <end position="209"/>
    </location>
</feature>
<feature type="compositionally biased region" description="Polar residues" evidence="1">
    <location>
        <begin position="266"/>
        <end position="275"/>
    </location>
</feature>
<reference evidence="4 5" key="1">
    <citation type="journal article" date="2011" name="Nat. Biotechnol.">
        <title>Comparative genomic analysis of the thermophilic biomass-degrading fungi Myceliophthora thermophila and Thielavia terrestris.</title>
        <authorList>
            <person name="Berka R.M."/>
            <person name="Grigoriev I.V."/>
            <person name="Otillar R."/>
            <person name="Salamov A."/>
            <person name="Grimwood J."/>
            <person name="Reid I."/>
            <person name="Ishmael N."/>
            <person name="John T."/>
            <person name="Darmond C."/>
            <person name="Moisan M.-C."/>
            <person name="Henrissat B."/>
            <person name="Coutinho P.M."/>
            <person name="Lombard V."/>
            <person name="Natvig D.O."/>
            <person name="Lindquist E."/>
            <person name="Schmutz J."/>
            <person name="Lucas S."/>
            <person name="Harris P."/>
            <person name="Powlowski J."/>
            <person name="Bellemare A."/>
            <person name="Taylor D."/>
            <person name="Butler G."/>
            <person name="de Vries R.P."/>
            <person name="Allijn I.E."/>
            <person name="van den Brink J."/>
            <person name="Ushinsky S."/>
            <person name="Storms R."/>
            <person name="Powell A.J."/>
            <person name="Paulsen I.T."/>
            <person name="Elbourne L.D.H."/>
            <person name="Baker S.E."/>
            <person name="Magnuson J."/>
            <person name="LaBoissiere S."/>
            <person name="Clutterbuck A.J."/>
            <person name="Martinez D."/>
            <person name="Wogulis M."/>
            <person name="de Leon A.L."/>
            <person name="Rey M.W."/>
            <person name="Tsang A."/>
        </authorList>
    </citation>
    <scope>NUCLEOTIDE SEQUENCE [LARGE SCALE GENOMIC DNA]</scope>
    <source>
        <strain evidence="5">ATCC 38088 / NRRL 8126</strain>
    </source>
</reference>
<feature type="chain" id="PRO_5003436891" description="Mid2 domain-containing protein" evidence="3">
    <location>
        <begin position="23"/>
        <end position="407"/>
    </location>
</feature>
<feature type="region of interest" description="Disordered" evidence="1">
    <location>
        <begin position="264"/>
        <end position="367"/>
    </location>
</feature>
<dbReference type="Gene3D" id="1.20.5.510">
    <property type="entry name" value="Single helix bin"/>
    <property type="match status" value="1"/>
</dbReference>
<dbReference type="eggNOG" id="ENOG502SF4J">
    <property type="taxonomic scope" value="Eukaryota"/>
</dbReference>
<dbReference type="EMBL" id="CP003010">
    <property type="protein sequence ID" value="AEO66068.1"/>
    <property type="molecule type" value="Genomic_DNA"/>
</dbReference>
<evidence type="ECO:0000256" key="2">
    <source>
        <dbReference type="SAM" id="Phobius"/>
    </source>
</evidence>
<evidence type="ECO:0000313" key="5">
    <source>
        <dbReference type="Proteomes" id="UP000008181"/>
    </source>
</evidence>
<sequence>MPKRRLAPWAAASLAAVRTAASAVSMNELFLRQSSCLPNFDQCKDADFPPYFCCPSGQTCNALAGNTTVLCCPNGANCQRIEPLPCDISLQDGQKYPDAVVKTTALGGTLEPCGGQCCPFGYSCSANNQCVMNKDQSQPPAQTTTAKPQPTSTGGAGSNPTAGATGASGASADQASGSSSGPPVAAIAGGVTAGVVALIAAALIAFILYRRRKAREMNSPPKLSRSTSSFGNLISNPIIVEHTTLRTDFARARDSGADPGSVTGAFLNSSANSPDSGAMPAVPAAAAQRPRRQSSVAYGYGGLEPAPFEPSPFDEAQYFDHDGRTMPQTPRQEHREPSSVSINVFADPNDPNMTPDRTPESNTDRRYSNMTTFTQMLGRAGLDGVARGESYVPPQPGYGQGSPTARR</sequence>
<name>G2R4C1_THETT</name>
<dbReference type="AlphaFoldDB" id="G2R4C1"/>
<feature type="region of interest" description="Disordered" evidence="1">
    <location>
        <begin position="384"/>
        <end position="407"/>
    </location>
</feature>
<feature type="compositionally biased region" description="Low complexity" evidence="1">
    <location>
        <begin position="280"/>
        <end position="297"/>
    </location>
</feature>
<dbReference type="Proteomes" id="UP000008181">
    <property type="component" value="Chromosome 2"/>
</dbReference>
<feature type="compositionally biased region" description="Low complexity" evidence="1">
    <location>
        <begin position="136"/>
        <end position="183"/>
    </location>
</feature>